<evidence type="ECO:0000313" key="3">
    <source>
        <dbReference type="Proteomes" id="UP000267096"/>
    </source>
</evidence>
<keyword evidence="3" id="KW-1185">Reference proteome</keyword>
<dbReference type="Proteomes" id="UP000267096">
    <property type="component" value="Unassembled WGS sequence"/>
</dbReference>
<dbReference type="OrthoDB" id="5825911at2759"/>
<dbReference type="WBParaSite" id="ASIM_0001938101-mRNA-1">
    <property type="protein sequence ID" value="ASIM_0001938101-mRNA-1"/>
    <property type="gene ID" value="ASIM_0001938101"/>
</dbReference>
<evidence type="ECO:0000313" key="4">
    <source>
        <dbReference type="WBParaSite" id="ASIM_0001938101-mRNA-1"/>
    </source>
</evidence>
<accession>A0A0M3KEH4</accession>
<reference evidence="2 3" key="2">
    <citation type="submission" date="2018-11" db="EMBL/GenBank/DDBJ databases">
        <authorList>
            <consortium name="Pathogen Informatics"/>
        </authorList>
    </citation>
    <scope>NUCLEOTIDE SEQUENCE [LARGE SCALE GENOMIC DNA]</scope>
</reference>
<feature type="region of interest" description="Disordered" evidence="1">
    <location>
        <begin position="62"/>
        <end position="87"/>
    </location>
</feature>
<protein>
    <submittedName>
        <fullName evidence="2 4">Uncharacterized protein</fullName>
    </submittedName>
</protein>
<dbReference type="EMBL" id="UYRR01036065">
    <property type="protein sequence ID" value="VDK66150.1"/>
    <property type="molecule type" value="Genomic_DNA"/>
</dbReference>
<reference evidence="4" key="1">
    <citation type="submission" date="2017-02" db="UniProtKB">
        <authorList>
            <consortium name="WormBaseParasite"/>
        </authorList>
    </citation>
    <scope>IDENTIFICATION</scope>
</reference>
<proteinExistence type="predicted"/>
<evidence type="ECO:0000256" key="1">
    <source>
        <dbReference type="SAM" id="MobiDB-lite"/>
    </source>
</evidence>
<evidence type="ECO:0000313" key="2">
    <source>
        <dbReference type="EMBL" id="VDK66150.1"/>
    </source>
</evidence>
<sequence length="87" mass="10475">MGIWFAGWFGIREARKRRGVSANRMASPENVIVHEPIRRNYTLRSPQEQTTEAIIYEKQSRDRYFRRSPSPPRSFDEYDYNYKSSRL</sequence>
<name>A0A0M3KEH4_ANISI</name>
<dbReference type="AlphaFoldDB" id="A0A0M3KEH4"/>
<gene>
    <name evidence="2" type="ORF">ASIM_LOCUS18771</name>
</gene>
<organism evidence="4">
    <name type="scientific">Anisakis simplex</name>
    <name type="common">Herring worm</name>
    <dbReference type="NCBI Taxonomy" id="6269"/>
    <lineage>
        <taxon>Eukaryota</taxon>
        <taxon>Metazoa</taxon>
        <taxon>Ecdysozoa</taxon>
        <taxon>Nematoda</taxon>
        <taxon>Chromadorea</taxon>
        <taxon>Rhabditida</taxon>
        <taxon>Spirurina</taxon>
        <taxon>Ascaridomorpha</taxon>
        <taxon>Ascaridoidea</taxon>
        <taxon>Anisakidae</taxon>
        <taxon>Anisakis</taxon>
        <taxon>Anisakis simplex complex</taxon>
    </lineage>
</organism>